<dbReference type="EMBL" id="JACHMV010000001">
    <property type="protein sequence ID" value="MBB4778514.1"/>
    <property type="molecule type" value="Genomic_DNA"/>
</dbReference>
<accession>A0A7W7IK10</accession>
<organism evidence="3 4">
    <name type="scientific">Actinomadura livida</name>
    <dbReference type="NCBI Taxonomy" id="79909"/>
    <lineage>
        <taxon>Bacteria</taxon>
        <taxon>Bacillati</taxon>
        <taxon>Actinomycetota</taxon>
        <taxon>Actinomycetes</taxon>
        <taxon>Streptosporangiales</taxon>
        <taxon>Thermomonosporaceae</taxon>
        <taxon>Actinomadura</taxon>
    </lineage>
</organism>
<dbReference type="RefSeq" id="WP_184889569.1">
    <property type="nucleotide sequence ID" value="NZ_BAAAHD010000008.1"/>
</dbReference>
<proteinExistence type="predicted"/>
<feature type="transmembrane region" description="Helical" evidence="1">
    <location>
        <begin position="20"/>
        <end position="39"/>
    </location>
</feature>
<feature type="domain" description="TadE-like" evidence="2">
    <location>
        <begin position="16"/>
        <end position="58"/>
    </location>
</feature>
<keyword evidence="1" id="KW-0472">Membrane</keyword>
<evidence type="ECO:0000313" key="3">
    <source>
        <dbReference type="EMBL" id="MBB4778514.1"/>
    </source>
</evidence>
<keyword evidence="1" id="KW-0812">Transmembrane</keyword>
<evidence type="ECO:0000313" key="4">
    <source>
        <dbReference type="Proteomes" id="UP000549343"/>
    </source>
</evidence>
<comment type="caution">
    <text evidence="3">The sequence shown here is derived from an EMBL/GenBank/DDBJ whole genome shotgun (WGS) entry which is preliminary data.</text>
</comment>
<protein>
    <recommendedName>
        <fullName evidence="2">TadE-like domain-containing protein</fullName>
    </recommendedName>
</protein>
<sequence>MSKVTPVRSGRPRDAGNAVVETAILAPLFITFLAGLLVVMRVTHGSAVVAQAAADAARQASIARTAHQAHAQARTSAMHTLRDRGLHCTPTVRLDLSGFNRPAGQSATVSAQVTCVIQLSDVGLPGMPGARTVTKTFRSPIDPYRARAFGFADSEPAVALNRSVGGRDGFS</sequence>
<gene>
    <name evidence="3" type="ORF">F4557_006932</name>
</gene>
<evidence type="ECO:0000259" key="2">
    <source>
        <dbReference type="Pfam" id="PF07811"/>
    </source>
</evidence>
<evidence type="ECO:0000256" key="1">
    <source>
        <dbReference type="SAM" id="Phobius"/>
    </source>
</evidence>
<dbReference type="Proteomes" id="UP000549343">
    <property type="component" value="Unassembled WGS sequence"/>
</dbReference>
<name>A0A7W7IK10_9ACTN</name>
<dbReference type="AlphaFoldDB" id="A0A7W7IK10"/>
<reference evidence="3 4" key="1">
    <citation type="submission" date="2020-08" db="EMBL/GenBank/DDBJ databases">
        <title>Sequencing the genomes of 1000 actinobacteria strains.</title>
        <authorList>
            <person name="Klenk H.-P."/>
        </authorList>
    </citation>
    <scope>NUCLEOTIDE SEQUENCE [LARGE SCALE GENOMIC DNA]</scope>
    <source>
        <strain evidence="3 4">DSM 44772</strain>
    </source>
</reference>
<dbReference type="Pfam" id="PF07811">
    <property type="entry name" value="TadE"/>
    <property type="match status" value="1"/>
</dbReference>
<dbReference type="InterPro" id="IPR012495">
    <property type="entry name" value="TadE-like_dom"/>
</dbReference>
<keyword evidence="1" id="KW-1133">Transmembrane helix</keyword>